<name>A0AAV4AUV0_9GAST</name>
<evidence type="ECO:0000313" key="3">
    <source>
        <dbReference type="Proteomes" id="UP000735302"/>
    </source>
</evidence>
<protein>
    <submittedName>
        <fullName evidence="2">Uncharacterized protein</fullName>
    </submittedName>
</protein>
<comment type="caution">
    <text evidence="2">The sequence shown here is derived from an EMBL/GenBank/DDBJ whole genome shotgun (WGS) entry which is preliminary data.</text>
</comment>
<dbReference type="Proteomes" id="UP000735302">
    <property type="component" value="Unassembled WGS sequence"/>
</dbReference>
<keyword evidence="3" id="KW-1185">Reference proteome</keyword>
<organism evidence="2 3">
    <name type="scientific">Plakobranchus ocellatus</name>
    <dbReference type="NCBI Taxonomy" id="259542"/>
    <lineage>
        <taxon>Eukaryota</taxon>
        <taxon>Metazoa</taxon>
        <taxon>Spiralia</taxon>
        <taxon>Lophotrochozoa</taxon>
        <taxon>Mollusca</taxon>
        <taxon>Gastropoda</taxon>
        <taxon>Heterobranchia</taxon>
        <taxon>Euthyneura</taxon>
        <taxon>Panpulmonata</taxon>
        <taxon>Sacoglossa</taxon>
        <taxon>Placobranchoidea</taxon>
        <taxon>Plakobranchidae</taxon>
        <taxon>Plakobranchus</taxon>
    </lineage>
</organism>
<feature type="region of interest" description="Disordered" evidence="1">
    <location>
        <begin position="33"/>
        <end position="82"/>
    </location>
</feature>
<evidence type="ECO:0000256" key="1">
    <source>
        <dbReference type="SAM" id="MobiDB-lite"/>
    </source>
</evidence>
<evidence type="ECO:0000313" key="2">
    <source>
        <dbReference type="EMBL" id="GFO09869.1"/>
    </source>
</evidence>
<reference evidence="2 3" key="1">
    <citation type="journal article" date="2021" name="Elife">
        <title>Chloroplast acquisition without the gene transfer in kleptoplastic sea slugs, Plakobranchus ocellatus.</title>
        <authorList>
            <person name="Maeda T."/>
            <person name="Takahashi S."/>
            <person name="Yoshida T."/>
            <person name="Shimamura S."/>
            <person name="Takaki Y."/>
            <person name="Nagai Y."/>
            <person name="Toyoda A."/>
            <person name="Suzuki Y."/>
            <person name="Arimoto A."/>
            <person name="Ishii H."/>
            <person name="Satoh N."/>
            <person name="Nishiyama T."/>
            <person name="Hasebe M."/>
            <person name="Maruyama T."/>
            <person name="Minagawa J."/>
            <person name="Obokata J."/>
            <person name="Shigenobu S."/>
        </authorList>
    </citation>
    <scope>NUCLEOTIDE SEQUENCE [LARGE SCALE GENOMIC DNA]</scope>
</reference>
<feature type="compositionally biased region" description="Basic and acidic residues" evidence="1">
    <location>
        <begin position="56"/>
        <end position="67"/>
    </location>
</feature>
<dbReference type="EMBL" id="BLXT01004129">
    <property type="protein sequence ID" value="GFO09869.1"/>
    <property type="molecule type" value="Genomic_DNA"/>
</dbReference>
<proteinExistence type="predicted"/>
<dbReference type="AlphaFoldDB" id="A0AAV4AUV0"/>
<gene>
    <name evidence="2" type="ORF">PoB_003637400</name>
</gene>
<sequence>MGRRNGGERGAGWGGETERKFGKVLVCSQFTTSAKQDDLMLSGPPSGQGTGGGAQTHDRGVSTDLKADSLATLPPQHGNTHD</sequence>
<accession>A0AAV4AUV0</accession>